<evidence type="ECO:0000259" key="18">
    <source>
        <dbReference type="Pfam" id="PF13614"/>
    </source>
</evidence>
<dbReference type="RefSeq" id="WP_117748105.1">
    <property type="nucleotide sequence ID" value="NZ_QSTF01000028.1"/>
</dbReference>
<proteinExistence type="inferred from homology"/>
<dbReference type="PANTHER" id="PTHR32309">
    <property type="entry name" value="TYROSINE-PROTEIN KINASE"/>
    <property type="match status" value="1"/>
</dbReference>
<dbReference type="InterPro" id="IPR025669">
    <property type="entry name" value="AAA_dom"/>
</dbReference>
<keyword evidence="7" id="KW-0808">Transferase</keyword>
<evidence type="ECO:0000256" key="9">
    <source>
        <dbReference type="ARBA" id="ARBA00022741"/>
    </source>
</evidence>
<evidence type="ECO:0000256" key="7">
    <source>
        <dbReference type="ARBA" id="ARBA00022679"/>
    </source>
</evidence>
<comment type="caution">
    <text evidence="20">The sequence shown here is derived from an EMBL/GenBank/DDBJ whole genome shotgun (WGS) entry which is preliminary data.</text>
</comment>
<keyword evidence="12 16" id="KW-1133">Transmembrane helix</keyword>
<dbReference type="Gene3D" id="3.40.50.300">
    <property type="entry name" value="P-loop containing nucleotide triphosphate hydrolases"/>
    <property type="match status" value="1"/>
</dbReference>
<evidence type="ECO:0000256" key="11">
    <source>
        <dbReference type="ARBA" id="ARBA00022840"/>
    </source>
</evidence>
<accession>A0A3E4W8H5</accession>
<dbReference type="Proteomes" id="UP000260780">
    <property type="component" value="Unassembled WGS sequence"/>
</dbReference>
<dbReference type="PANTHER" id="PTHR32309:SF13">
    <property type="entry name" value="FERRIC ENTEROBACTIN TRANSPORT PROTEIN FEPE"/>
    <property type="match status" value="1"/>
</dbReference>
<dbReference type="InterPro" id="IPR005702">
    <property type="entry name" value="Wzc-like_C"/>
</dbReference>
<evidence type="ECO:0000313" key="20">
    <source>
        <dbReference type="EMBL" id="RGM38511.1"/>
    </source>
</evidence>
<evidence type="ECO:0000256" key="16">
    <source>
        <dbReference type="SAM" id="Phobius"/>
    </source>
</evidence>
<evidence type="ECO:0000256" key="12">
    <source>
        <dbReference type="ARBA" id="ARBA00022989"/>
    </source>
</evidence>
<dbReference type="InterPro" id="IPR050445">
    <property type="entry name" value="Bact_polysacc_biosynth/exp"/>
</dbReference>
<feature type="transmembrane region" description="Helical" evidence="16">
    <location>
        <begin position="30"/>
        <end position="49"/>
    </location>
</feature>
<protein>
    <recommendedName>
        <fullName evidence="4">non-specific protein-tyrosine kinase</fullName>
        <ecNumber evidence="4">2.7.10.2</ecNumber>
    </recommendedName>
</protein>
<dbReference type="SUPFAM" id="SSF52540">
    <property type="entry name" value="P-loop containing nucleoside triphosphate hydrolases"/>
    <property type="match status" value="1"/>
</dbReference>
<evidence type="ECO:0000256" key="5">
    <source>
        <dbReference type="ARBA" id="ARBA00022475"/>
    </source>
</evidence>
<comment type="similarity">
    <text evidence="2">Belongs to the CpsD/CapB family.</text>
</comment>
<dbReference type="NCBIfam" id="TIGR01007">
    <property type="entry name" value="eps_fam"/>
    <property type="match status" value="1"/>
</dbReference>
<dbReference type="GO" id="GO:0005524">
    <property type="term" value="F:ATP binding"/>
    <property type="evidence" value="ECO:0007669"/>
    <property type="project" value="UniProtKB-KW"/>
</dbReference>
<dbReference type="Pfam" id="PF13807">
    <property type="entry name" value="GNVR"/>
    <property type="match status" value="1"/>
</dbReference>
<sequence length="811" mass="90456">MSDERYDDLFQAENEKPTDYKALFFEYLMYWPWFVACLIICLAGAWCYLRYQAPVYNVNATVLIKQGDKNKAGGQNASLAAMQDLGMLSMASNFDNEVEILQSRTLLKKVVNTLNLNITYKEKRSFGYPTQLYKDTPVQVWMSPEEADKLPSALQIKLACTADGKVQADALFHQAGKEQTVSKNFDRLPGVLVTPVGTLTLSTKDSATIKESHIIYATVITPTAAAANCKARLSAEPTSKFTTIVRLNYNDTHIGRGKDFLNTLVALYNSDANDEKNEVASRTAEFIDGRIQIINQELGTTESELASYKQKAGLTDLSSDAQLALQGNAEYEQKRADNATQLRLVQFLKEYIDNPSNQMEVIPANIGLADNALTKVVEQYNEMLTERKRLLRTSSENNPAVVNLDTSIEATRKNVQASVNSVLKGLEITRNDLENQARKFEGKISNAPTQEKELLSITRQQEIKASLYLMLLQKREENAITLAATANNGRMVEEPLFGGPVSPNSRTYYLLALILGIGAPVAVIFLRNLLRFKIESRADIEKITDVPVVGDVPMADTKGNPIVVHENHNDLMEEVFRSVRTNIQYMLQKGQKVILFTSTSSGEGKSFTAGNLACSFAFMGKKVVIVGLDIRKPGLNKVFQISHKEKGITQYLADPEHTNLLSLCQPSTISHNLYILPGGTVPPNPTELVARKTLDQAIEILKANFDYVILDTAPIGMVTDTQLIARVADLSVYICRAGYTHKSHYELINELKKDHKLPNLCTLVNCIDMNQRKNGYYYGYGKYGKYGKYGYGKKYGYGYGYGYQNDNINVK</sequence>
<evidence type="ECO:0000256" key="15">
    <source>
        <dbReference type="ARBA" id="ARBA00051245"/>
    </source>
</evidence>
<keyword evidence="9" id="KW-0547">Nucleotide-binding</keyword>
<gene>
    <name evidence="20" type="ORF">DXC17_10765</name>
</gene>
<dbReference type="GO" id="GO:0042802">
    <property type="term" value="F:identical protein binding"/>
    <property type="evidence" value="ECO:0007669"/>
    <property type="project" value="UniProtKB-ARBA"/>
</dbReference>
<evidence type="ECO:0000259" key="17">
    <source>
        <dbReference type="Pfam" id="PF02706"/>
    </source>
</evidence>
<evidence type="ECO:0000256" key="8">
    <source>
        <dbReference type="ARBA" id="ARBA00022692"/>
    </source>
</evidence>
<evidence type="ECO:0000256" key="10">
    <source>
        <dbReference type="ARBA" id="ARBA00022777"/>
    </source>
</evidence>
<dbReference type="AlphaFoldDB" id="A0A3E4W8H5"/>
<evidence type="ECO:0000256" key="13">
    <source>
        <dbReference type="ARBA" id="ARBA00023136"/>
    </source>
</evidence>
<comment type="subcellular location">
    <subcellularLocation>
        <location evidence="1">Cell inner membrane</location>
        <topology evidence="1">Multi-pass membrane protein</topology>
    </subcellularLocation>
</comment>
<reference evidence="20 21" key="1">
    <citation type="submission" date="2018-08" db="EMBL/GenBank/DDBJ databases">
        <title>A genome reference for cultivated species of the human gut microbiota.</title>
        <authorList>
            <person name="Zou Y."/>
            <person name="Xue W."/>
            <person name="Luo G."/>
        </authorList>
    </citation>
    <scope>NUCLEOTIDE SEQUENCE [LARGE SCALE GENOMIC DNA]</scope>
    <source>
        <strain evidence="20 21">OM08-14</strain>
    </source>
</reference>
<dbReference type="EMBL" id="QSTF01000028">
    <property type="protein sequence ID" value="RGM38511.1"/>
    <property type="molecule type" value="Genomic_DNA"/>
</dbReference>
<keyword evidence="5" id="KW-1003">Cell membrane</keyword>
<dbReference type="FunFam" id="3.40.50.300:FF:000527">
    <property type="entry name" value="Tyrosine-protein kinase etk"/>
    <property type="match status" value="1"/>
</dbReference>
<keyword evidence="11" id="KW-0067">ATP-binding</keyword>
<evidence type="ECO:0000256" key="6">
    <source>
        <dbReference type="ARBA" id="ARBA00022519"/>
    </source>
</evidence>
<dbReference type="InterPro" id="IPR032807">
    <property type="entry name" value="GNVR"/>
</dbReference>
<keyword evidence="10 20" id="KW-0418">Kinase</keyword>
<feature type="domain" description="AAA" evidence="18">
    <location>
        <begin position="592"/>
        <end position="725"/>
    </location>
</feature>
<dbReference type="InterPro" id="IPR027417">
    <property type="entry name" value="P-loop_NTPase"/>
</dbReference>
<dbReference type="EC" id="2.7.10.2" evidence="4"/>
<keyword evidence="8 16" id="KW-0812">Transmembrane</keyword>
<dbReference type="CDD" id="cd05387">
    <property type="entry name" value="BY-kinase"/>
    <property type="match status" value="1"/>
</dbReference>
<feature type="domain" description="Tyrosine-protein kinase G-rich" evidence="19">
    <location>
        <begin position="451"/>
        <end position="528"/>
    </location>
</feature>
<dbReference type="GO" id="GO:0005886">
    <property type="term" value="C:plasma membrane"/>
    <property type="evidence" value="ECO:0007669"/>
    <property type="project" value="UniProtKB-SubCell"/>
</dbReference>
<feature type="transmembrane region" description="Helical" evidence="16">
    <location>
        <begin position="508"/>
        <end position="530"/>
    </location>
</feature>
<keyword evidence="6" id="KW-0997">Cell inner membrane</keyword>
<evidence type="ECO:0000256" key="14">
    <source>
        <dbReference type="ARBA" id="ARBA00023137"/>
    </source>
</evidence>
<keyword evidence="14" id="KW-0829">Tyrosine-protein kinase</keyword>
<feature type="domain" description="Polysaccharide chain length determinant N-terminal" evidence="17">
    <location>
        <begin position="31"/>
        <end position="114"/>
    </location>
</feature>
<dbReference type="Pfam" id="PF02706">
    <property type="entry name" value="Wzz"/>
    <property type="match status" value="1"/>
</dbReference>
<evidence type="ECO:0000256" key="2">
    <source>
        <dbReference type="ARBA" id="ARBA00007316"/>
    </source>
</evidence>
<dbReference type="InterPro" id="IPR003856">
    <property type="entry name" value="LPS_length_determ_N"/>
</dbReference>
<evidence type="ECO:0000259" key="19">
    <source>
        <dbReference type="Pfam" id="PF13807"/>
    </source>
</evidence>
<name>A0A3E4W8H5_9BACT</name>
<evidence type="ECO:0000256" key="4">
    <source>
        <dbReference type="ARBA" id="ARBA00011903"/>
    </source>
</evidence>
<evidence type="ECO:0000313" key="21">
    <source>
        <dbReference type="Proteomes" id="UP000260780"/>
    </source>
</evidence>
<comment type="catalytic activity">
    <reaction evidence="15">
        <text>L-tyrosyl-[protein] + ATP = O-phospho-L-tyrosyl-[protein] + ADP + H(+)</text>
        <dbReference type="Rhea" id="RHEA:10596"/>
        <dbReference type="Rhea" id="RHEA-COMP:10136"/>
        <dbReference type="Rhea" id="RHEA-COMP:20101"/>
        <dbReference type="ChEBI" id="CHEBI:15378"/>
        <dbReference type="ChEBI" id="CHEBI:30616"/>
        <dbReference type="ChEBI" id="CHEBI:46858"/>
        <dbReference type="ChEBI" id="CHEBI:61978"/>
        <dbReference type="ChEBI" id="CHEBI:456216"/>
        <dbReference type="EC" id="2.7.10.2"/>
    </reaction>
</comment>
<evidence type="ECO:0000256" key="1">
    <source>
        <dbReference type="ARBA" id="ARBA00004429"/>
    </source>
</evidence>
<organism evidence="20 21">
    <name type="scientific">Phocaeicola plebeius</name>
    <dbReference type="NCBI Taxonomy" id="310297"/>
    <lineage>
        <taxon>Bacteria</taxon>
        <taxon>Pseudomonadati</taxon>
        <taxon>Bacteroidota</taxon>
        <taxon>Bacteroidia</taxon>
        <taxon>Bacteroidales</taxon>
        <taxon>Bacteroidaceae</taxon>
        <taxon>Phocaeicola</taxon>
    </lineage>
</organism>
<dbReference type="Pfam" id="PF13614">
    <property type="entry name" value="AAA_31"/>
    <property type="match status" value="1"/>
</dbReference>
<dbReference type="GO" id="GO:0004715">
    <property type="term" value="F:non-membrane spanning protein tyrosine kinase activity"/>
    <property type="evidence" value="ECO:0007669"/>
    <property type="project" value="UniProtKB-EC"/>
</dbReference>
<evidence type="ECO:0000256" key="3">
    <source>
        <dbReference type="ARBA" id="ARBA00008883"/>
    </source>
</evidence>
<comment type="similarity">
    <text evidence="3">Belongs to the etk/wzc family.</text>
</comment>
<keyword evidence="13 16" id="KW-0472">Membrane</keyword>